<keyword evidence="2" id="KW-1185">Reference proteome</keyword>
<reference evidence="1" key="1">
    <citation type="submission" date="2018-05" db="EMBL/GenBank/DDBJ databases">
        <title>Draft genome of Mucuna pruriens seed.</title>
        <authorList>
            <person name="Nnadi N.E."/>
            <person name="Vos R."/>
            <person name="Hasami M.H."/>
            <person name="Devisetty U.K."/>
            <person name="Aguiy J.C."/>
        </authorList>
    </citation>
    <scope>NUCLEOTIDE SEQUENCE [LARGE SCALE GENOMIC DNA]</scope>
    <source>
        <strain evidence="1">JCA_2017</strain>
    </source>
</reference>
<protein>
    <recommendedName>
        <fullName evidence="3">Copia protein</fullName>
    </recommendedName>
</protein>
<dbReference type="Proteomes" id="UP000257109">
    <property type="component" value="Unassembled WGS sequence"/>
</dbReference>
<dbReference type="EMBL" id="QJKJ01009149">
    <property type="protein sequence ID" value="RDX77520.1"/>
    <property type="molecule type" value="Genomic_DNA"/>
</dbReference>
<proteinExistence type="predicted"/>
<comment type="caution">
    <text evidence="1">The sequence shown here is derived from an EMBL/GenBank/DDBJ whole genome shotgun (WGS) entry which is preliminary data.</text>
</comment>
<name>A0A371FH04_MUCPR</name>
<sequence length="74" mass="8856">MKLYCDNQATLHIVSNPVFHERTEHIEIDCYFVREKLLAKEISTKFVNSRDHIYKLYVPSLEHIIYMLQLKGEC</sequence>
<evidence type="ECO:0000313" key="1">
    <source>
        <dbReference type="EMBL" id="RDX77520.1"/>
    </source>
</evidence>
<evidence type="ECO:0000313" key="2">
    <source>
        <dbReference type="Proteomes" id="UP000257109"/>
    </source>
</evidence>
<dbReference type="CDD" id="cd09272">
    <property type="entry name" value="RNase_HI_RT_Ty1"/>
    <property type="match status" value="1"/>
</dbReference>
<dbReference type="STRING" id="157652.A0A371FH04"/>
<accession>A0A371FH04</accession>
<organism evidence="1 2">
    <name type="scientific">Mucuna pruriens</name>
    <name type="common">Velvet bean</name>
    <name type="synonym">Dolichos pruriens</name>
    <dbReference type="NCBI Taxonomy" id="157652"/>
    <lineage>
        <taxon>Eukaryota</taxon>
        <taxon>Viridiplantae</taxon>
        <taxon>Streptophyta</taxon>
        <taxon>Embryophyta</taxon>
        <taxon>Tracheophyta</taxon>
        <taxon>Spermatophyta</taxon>
        <taxon>Magnoliopsida</taxon>
        <taxon>eudicotyledons</taxon>
        <taxon>Gunneridae</taxon>
        <taxon>Pentapetalae</taxon>
        <taxon>rosids</taxon>
        <taxon>fabids</taxon>
        <taxon>Fabales</taxon>
        <taxon>Fabaceae</taxon>
        <taxon>Papilionoideae</taxon>
        <taxon>50 kb inversion clade</taxon>
        <taxon>NPAAA clade</taxon>
        <taxon>indigoferoid/millettioid clade</taxon>
        <taxon>Phaseoleae</taxon>
        <taxon>Mucuna</taxon>
    </lineage>
</organism>
<feature type="non-terminal residue" evidence="1">
    <location>
        <position position="1"/>
    </location>
</feature>
<gene>
    <name evidence="1" type="ORF">CR513_42355</name>
</gene>
<dbReference type="OrthoDB" id="414945at2759"/>
<evidence type="ECO:0008006" key="3">
    <source>
        <dbReference type="Google" id="ProtNLM"/>
    </source>
</evidence>
<dbReference type="AlphaFoldDB" id="A0A371FH04"/>